<accession>A0A8H3WK03</accession>
<dbReference type="EMBL" id="WOWK01000025">
    <property type="protein sequence ID" value="KAF0327186.1"/>
    <property type="molecule type" value="Genomic_DNA"/>
</dbReference>
<evidence type="ECO:0000313" key="1">
    <source>
        <dbReference type="EMBL" id="KAF0327186.1"/>
    </source>
</evidence>
<gene>
    <name evidence="1" type="ORF">GQ607_005669</name>
</gene>
<comment type="caution">
    <text evidence="1">The sequence shown here is derived from an EMBL/GenBank/DDBJ whole genome shotgun (WGS) entry which is preliminary data.</text>
</comment>
<sequence length="110" mass="12184">MHYRIVQPFNSDPADQLGIPFFELPRCPRHVSLLHKVQSQAAGPDCEIAHLHAIPGVGKLPVTPPSKSPLTHHLSFQATHNPMWLGFPREALANGVGYLTRPIHQYLGIV</sequence>
<name>A0A8H3WK03_9PEZI</name>
<organism evidence="1 2">
    <name type="scientific">Colletotrichum asianum</name>
    <dbReference type="NCBI Taxonomy" id="702518"/>
    <lineage>
        <taxon>Eukaryota</taxon>
        <taxon>Fungi</taxon>
        <taxon>Dikarya</taxon>
        <taxon>Ascomycota</taxon>
        <taxon>Pezizomycotina</taxon>
        <taxon>Sordariomycetes</taxon>
        <taxon>Hypocreomycetidae</taxon>
        <taxon>Glomerellales</taxon>
        <taxon>Glomerellaceae</taxon>
        <taxon>Colletotrichum</taxon>
        <taxon>Colletotrichum gloeosporioides species complex</taxon>
    </lineage>
</organism>
<evidence type="ECO:0000313" key="2">
    <source>
        <dbReference type="Proteomes" id="UP000434172"/>
    </source>
</evidence>
<dbReference type="AlphaFoldDB" id="A0A8H3WK03"/>
<protein>
    <submittedName>
        <fullName evidence="1">Uncharacterized protein</fullName>
    </submittedName>
</protein>
<dbReference type="Proteomes" id="UP000434172">
    <property type="component" value="Unassembled WGS sequence"/>
</dbReference>
<keyword evidence="2" id="KW-1185">Reference proteome</keyword>
<reference evidence="1 2" key="1">
    <citation type="submission" date="2019-12" db="EMBL/GenBank/DDBJ databases">
        <title>A genome sequence resource for the geographically widespread anthracnose pathogen Colletotrichum asianum.</title>
        <authorList>
            <person name="Meng Y."/>
        </authorList>
    </citation>
    <scope>NUCLEOTIDE SEQUENCE [LARGE SCALE GENOMIC DNA]</scope>
    <source>
        <strain evidence="1 2">ICMP 18580</strain>
    </source>
</reference>
<proteinExistence type="predicted"/>